<dbReference type="PANTHER" id="PTHR48022">
    <property type="entry name" value="PLASTIDIC GLUCOSE TRANSPORTER 4"/>
    <property type="match status" value="1"/>
</dbReference>
<evidence type="ECO:0000256" key="6">
    <source>
        <dbReference type="ARBA" id="ARBA00023136"/>
    </source>
</evidence>
<proteinExistence type="inferred from homology"/>
<dbReference type="Proteomes" id="UP001172673">
    <property type="component" value="Unassembled WGS sequence"/>
</dbReference>
<keyword evidence="6 8" id="KW-0472">Membrane</keyword>
<sequence>MTILHVTLPDGTDVEATDDISRVQAPVTIKGYLLCSLAAFGGIFFGYDSGYVNGIMGMPYFISLYTGLNPATTPPTEFGLPAWEKSLIVAILSAGTFFGSIIAGDSADFFGRRTTILGGCAVFAVGVALQTASTGIGLFAAGRVVAGLGIGSVTAIVVLYVSEICPEKIRGAVVSVYGLFICIGLLVAACVDYGTQHNTNSSSYRIPVAIQFVWAIILSAGLVLLPESPRYFVRKGRPEKAAAALARLRSQPQDSEQVHFELAEIIANHQYELQLNPHTTYIASWTNCLRGGLRNPSSNLRRTLMGTSMLAFQQWGGANFIFYSSTTFFQQLGTIQNPFLMGIILTLVNVCSTPIAFWTYEHWGRRPVLLYGAAGMATCQYLVAIVGSTVSPDNKVAVRAEIALICIYIFIFAPTWGPRPWIVAGEIFPLHIRARGIGISAASNWFWNCIIGVITPYLLGPQYGNLGTKVFTIWGSACVLAFLFVYFLVPETKGISLEQIDKLLEEVSPRKSSK</sequence>
<evidence type="ECO:0000256" key="5">
    <source>
        <dbReference type="ARBA" id="ARBA00022989"/>
    </source>
</evidence>
<dbReference type="GO" id="GO:0016020">
    <property type="term" value="C:membrane"/>
    <property type="evidence" value="ECO:0007669"/>
    <property type="project" value="UniProtKB-SubCell"/>
</dbReference>
<dbReference type="PROSITE" id="PS00216">
    <property type="entry name" value="SUGAR_TRANSPORT_1"/>
    <property type="match status" value="1"/>
</dbReference>
<accession>A0AA38X932</accession>
<dbReference type="CDD" id="cd17356">
    <property type="entry name" value="MFS_HXT"/>
    <property type="match status" value="1"/>
</dbReference>
<evidence type="ECO:0000256" key="8">
    <source>
        <dbReference type="SAM" id="Phobius"/>
    </source>
</evidence>
<keyword evidence="11" id="KW-1185">Reference proteome</keyword>
<evidence type="ECO:0000256" key="1">
    <source>
        <dbReference type="ARBA" id="ARBA00004141"/>
    </source>
</evidence>
<organism evidence="10 11">
    <name type="scientific">Cladophialophora chaetospira</name>
    <dbReference type="NCBI Taxonomy" id="386627"/>
    <lineage>
        <taxon>Eukaryota</taxon>
        <taxon>Fungi</taxon>
        <taxon>Dikarya</taxon>
        <taxon>Ascomycota</taxon>
        <taxon>Pezizomycotina</taxon>
        <taxon>Eurotiomycetes</taxon>
        <taxon>Chaetothyriomycetidae</taxon>
        <taxon>Chaetothyriales</taxon>
        <taxon>Herpotrichiellaceae</taxon>
        <taxon>Cladophialophora</taxon>
    </lineage>
</organism>
<feature type="domain" description="Major facilitator superfamily (MFS) profile" evidence="9">
    <location>
        <begin position="34"/>
        <end position="493"/>
    </location>
</feature>
<name>A0AA38X932_9EURO</name>
<dbReference type="InterPro" id="IPR020846">
    <property type="entry name" value="MFS_dom"/>
</dbReference>
<feature type="transmembrane region" description="Helical" evidence="8">
    <location>
        <begin position="396"/>
        <end position="416"/>
    </location>
</feature>
<feature type="transmembrane region" description="Helical" evidence="8">
    <location>
        <begin position="206"/>
        <end position="225"/>
    </location>
</feature>
<dbReference type="InterPro" id="IPR050360">
    <property type="entry name" value="MFS_Sugar_Transporters"/>
</dbReference>
<dbReference type="SUPFAM" id="SSF103473">
    <property type="entry name" value="MFS general substrate transporter"/>
    <property type="match status" value="1"/>
</dbReference>
<comment type="similarity">
    <text evidence="2 7">Belongs to the major facilitator superfamily. Sugar transporter (TC 2.A.1.1) family.</text>
</comment>
<dbReference type="FunFam" id="1.20.1250.20:FF:000180">
    <property type="entry name" value="MFS monosaccharide transporter"/>
    <property type="match status" value="1"/>
</dbReference>
<evidence type="ECO:0000256" key="4">
    <source>
        <dbReference type="ARBA" id="ARBA00022692"/>
    </source>
</evidence>
<feature type="transmembrane region" description="Helical" evidence="8">
    <location>
        <begin position="471"/>
        <end position="489"/>
    </location>
</feature>
<feature type="transmembrane region" description="Helical" evidence="8">
    <location>
        <begin position="437"/>
        <end position="459"/>
    </location>
</feature>
<feature type="transmembrane region" description="Helical" evidence="8">
    <location>
        <begin position="335"/>
        <end position="357"/>
    </location>
</feature>
<dbReference type="InterPro" id="IPR005828">
    <property type="entry name" value="MFS_sugar_transport-like"/>
</dbReference>
<dbReference type="NCBIfam" id="TIGR00879">
    <property type="entry name" value="SP"/>
    <property type="match status" value="1"/>
</dbReference>
<reference evidence="10" key="1">
    <citation type="submission" date="2022-10" db="EMBL/GenBank/DDBJ databases">
        <title>Culturing micro-colonial fungi from biological soil crusts in the Mojave desert and describing Neophaeococcomyces mojavensis, and introducing the new genera and species Taxawa tesnikishii.</title>
        <authorList>
            <person name="Kurbessoian T."/>
            <person name="Stajich J.E."/>
        </authorList>
    </citation>
    <scope>NUCLEOTIDE SEQUENCE</scope>
    <source>
        <strain evidence="10">TK_41</strain>
    </source>
</reference>
<evidence type="ECO:0000313" key="10">
    <source>
        <dbReference type="EMBL" id="KAJ9609055.1"/>
    </source>
</evidence>
<keyword evidence="4 8" id="KW-0812">Transmembrane</keyword>
<feature type="transmembrane region" description="Helical" evidence="8">
    <location>
        <begin position="144"/>
        <end position="162"/>
    </location>
</feature>
<feature type="transmembrane region" description="Helical" evidence="8">
    <location>
        <begin position="86"/>
        <end position="104"/>
    </location>
</feature>
<gene>
    <name evidence="10" type="ORF">H2200_006826</name>
</gene>
<keyword evidence="3 7" id="KW-0813">Transport</keyword>
<dbReference type="PROSITE" id="PS00217">
    <property type="entry name" value="SUGAR_TRANSPORT_2"/>
    <property type="match status" value="1"/>
</dbReference>
<feature type="transmembrane region" description="Helical" evidence="8">
    <location>
        <begin position="174"/>
        <end position="194"/>
    </location>
</feature>
<dbReference type="Pfam" id="PF00083">
    <property type="entry name" value="Sugar_tr"/>
    <property type="match status" value="1"/>
</dbReference>
<evidence type="ECO:0000313" key="11">
    <source>
        <dbReference type="Proteomes" id="UP001172673"/>
    </source>
</evidence>
<dbReference type="AlphaFoldDB" id="A0AA38X932"/>
<evidence type="ECO:0000256" key="3">
    <source>
        <dbReference type="ARBA" id="ARBA00022448"/>
    </source>
</evidence>
<feature type="transmembrane region" description="Helical" evidence="8">
    <location>
        <begin position="31"/>
        <end position="47"/>
    </location>
</feature>
<dbReference type="PRINTS" id="PR00171">
    <property type="entry name" value="SUGRTRNSPORT"/>
</dbReference>
<protein>
    <recommendedName>
        <fullName evidence="9">Major facilitator superfamily (MFS) profile domain-containing protein</fullName>
    </recommendedName>
</protein>
<evidence type="ECO:0000259" key="9">
    <source>
        <dbReference type="PROSITE" id="PS50850"/>
    </source>
</evidence>
<comment type="caution">
    <text evidence="10">The sequence shown here is derived from an EMBL/GenBank/DDBJ whole genome shotgun (WGS) entry which is preliminary data.</text>
</comment>
<dbReference type="InterPro" id="IPR005829">
    <property type="entry name" value="Sugar_transporter_CS"/>
</dbReference>
<dbReference type="PROSITE" id="PS50850">
    <property type="entry name" value="MFS"/>
    <property type="match status" value="1"/>
</dbReference>
<dbReference type="Gene3D" id="1.20.1250.20">
    <property type="entry name" value="MFS general substrate transporter like domains"/>
    <property type="match status" value="1"/>
</dbReference>
<dbReference type="InterPro" id="IPR003663">
    <property type="entry name" value="Sugar/inositol_transpt"/>
</dbReference>
<dbReference type="InterPro" id="IPR036259">
    <property type="entry name" value="MFS_trans_sf"/>
</dbReference>
<evidence type="ECO:0000256" key="7">
    <source>
        <dbReference type="RuleBase" id="RU003346"/>
    </source>
</evidence>
<comment type="subcellular location">
    <subcellularLocation>
        <location evidence="1">Membrane</location>
        <topology evidence="1">Multi-pass membrane protein</topology>
    </subcellularLocation>
</comment>
<feature type="transmembrane region" description="Helical" evidence="8">
    <location>
        <begin position="304"/>
        <end position="323"/>
    </location>
</feature>
<dbReference type="GO" id="GO:0005351">
    <property type="term" value="F:carbohydrate:proton symporter activity"/>
    <property type="evidence" value="ECO:0007669"/>
    <property type="project" value="TreeGrafter"/>
</dbReference>
<feature type="transmembrane region" description="Helical" evidence="8">
    <location>
        <begin position="116"/>
        <end position="138"/>
    </location>
</feature>
<dbReference type="EMBL" id="JAPDRK010000009">
    <property type="protein sequence ID" value="KAJ9609055.1"/>
    <property type="molecule type" value="Genomic_DNA"/>
</dbReference>
<dbReference type="PANTHER" id="PTHR48022:SF6">
    <property type="entry name" value="MSTA PROTEIN-RELATED"/>
    <property type="match status" value="1"/>
</dbReference>
<feature type="transmembrane region" description="Helical" evidence="8">
    <location>
        <begin position="369"/>
        <end position="390"/>
    </location>
</feature>
<keyword evidence="5 8" id="KW-1133">Transmembrane helix</keyword>
<evidence type="ECO:0000256" key="2">
    <source>
        <dbReference type="ARBA" id="ARBA00010992"/>
    </source>
</evidence>